<evidence type="ECO:0000313" key="3">
    <source>
        <dbReference type="Proteomes" id="UP000266673"/>
    </source>
</evidence>
<dbReference type="InterPro" id="IPR001245">
    <property type="entry name" value="Ser-Thr/Tyr_kinase_cat_dom"/>
</dbReference>
<keyword evidence="2" id="KW-0808">Transferase</keyword>
<organism evidence="2 3">
    <name type="scientific">Gigaspora rosea</name>
    <dbReference type="NCBI Taxonomy" id="44941"/>
    <lineage>
        <taxon>Eukaryota</taxon>
        <taxon>Fungi</taxon>
        <taxon>Fungi incertae sedis</taxon>
        <taxon>Mucoromycota</taxon>
        <taxon>Glomeromycotina</taxon>
        <taxon>Glomeromycetes</taxon>
        <taxon>Diversisporales</taxon>
        <taxon>Gigasporaceae</taxon>
        <taxon>Gigaspora</taxon>
    </lineage>
</organism>
<dbReference type="GO" id="GO:0005524">
    <property type="term" value="F:ATP binding"/>
    <property type="evidence" value="ECO:0007669"/>
    <property type="project" value="InterPro"/>
</dbReference>
<dbReference type="PROSITE" id="PS50011">
    <property type="entry name" value="PROTEIN_KINASE_DOM"/>
    <property type="match status" value="1"/>
</dbReference>
<name>A0A397V4A4_9GLOM</name>
<dbReference type="SUPFAM" id="SSF56112">
    <property type="entry name" value="Protein kinase-like (PK-like)"/>
    <property type="match status" value="1"/>
</dbReference>
<evidence type="ECO:0000259" key="1">
    <source>
        <dbReference type="PROSITE" id="PS50011"/>
    </source>
</evidence>
<comment type="caution">
    <text evidence="2">The sequence shown here is derived from an EMBL/GenBank/DDBJ whole genome shotgun (WGS) entry which is preliminary data.</text>
</comment>
<dbReference type="Proteomes" id="UP000266673">
    <property type="component" value="Unassembled WGS sequence"/>
</dbReference>
<accession>A0A397V4A4</accession>
<sequence length="150" mass="16752">MAFIPAALPISAGFSSSIKSEIEGIYGVLPYVAPEVLSRQSSFTQASDIYSFGIIMIEISVGQRPFDGVPFDKVLAARIWFELRPKFALETPNCYIELAMQCLDPDPQKRPTASVITGNLINGWTPSTFLLPYKILKLEQLNNNLWKPIR</sequence>
<protein>
    <submittedName>
        <fullName evidence="2">Kinase-like domain-containing protein</fullName>
    </submittedName>
</protein>
<proteinExistence type="predicted"/>
<keyword evidence="2" id="KW-0418">Kinase</keyword>
<dbReference type="AlphaFoldDB" id="A0A397V4A4"/>
<dbReference type="InterPro" id="IPR000719">
    <property type="entry name" value="Prot_kinase_dom"/>
</dbReference>
<dbReference type="Gene3D" id="1.10.510.10">
    <property type="entry name" value="Transferase(Phosphotransferase) domain 1"/>
    <property type="match status" value="1"/>
</dbReference>
<dbReference type="PANTHER" id="PTHR44329">
    <property type="entry name" value="SERINE/THREONINE-PROTEIN KINASE TNNI3K-RELATED"/>
    <property type="match status" value="1"/>
</dbReference>
<dbReference type="PANTHER" id="PTHR44329:SF214">
    <property type="entry name" value="PROTEIN KINASE DOMAIN-CONTAINING PROTEIN"/>
    <property type="match status" value="1"/>
</dbReference>
<dbReference type="Pfam" id="PF07714">
    <property type="entry name" value="PK_Tyr_Ser-Thr"/>
    <property type="match status" value="1"/>
</dbReference>
<feature type="domain" description="Protein kinase" evidence="1">
    <location>
        <begin position="1"/>
        <end position="130"/>
    </location>
</feature>
<dbReference type="InterPro" id="IPR011009">
    <property type="entry name" value="Kinase-like_dom_sf"/>
</dbReference>
<dbReference type="OrthoDB" id="4062651at2759"/>
<dbReference type="InterPro" id="IPR051681">
    <property type="entry name" value="Ser/Thr_Kinases-Pseudokinases"/>
</dbReference>
<dbReference type="GO" id="GO:0004674">
    <property type="term" value="F:protein serine/threonine kinase activity"/>
    <property type="evidence" value="ECO:0007669"/>
    <property type="project" value="TreeGrafter"/>
</dbReference>
<gene>
    <name evidence="2" type="ORF">C2G38_2038561</name>
</gene>
<reference evidence="2 3" key="1">
    <citation type="submission" date="2018-06" db="EMBL/GenBank/DDBJ databases">
        <title>Comparative genomics reveals the genomic features of Rhizophagus irregularis, R. cerebriforme, R. diaphanum and Gigaspora rosea, and their symbiotic lifestyle signature.</title>
        <authorList>
            <person name="Morin E."/>
            <person name="San Clemente H."/>
            <person name="Chen E.C.H."/>
            <person name="De La Providencia I."/>
            <person name="Hainaut M."/>
            <person name="Kuo A."/>
            <person name="Kohler A."/>
            <person name="Murat C."/>
            <person name="Tang N."/>
            <person name="Roy S."/>
            <person name="Loubradou J."/>
            <person name="Henrissat B."/>
            <person name="Grigoriev I.V."/>
            <person name="Corradi N."/>
            <person name="Roux C."/>
            <person name="Martin F.M."/>
        </authorList>
    </citation>
    <scope>NUCLEOTIDE SEQUENCE [LARGE SCALE GENOMIC DNA]</scope>
    <source>
        <strain evidence="2 3">DAOM 194757</strain>
    </source>
</reference>
<evidence type="ECO:0000313" key="2">
    <source>
        <dbReference type="EMBL" id="RIB16448.1"/>
    </source>
</evidence>
<dbReference type="EMBL" id="QKWP01000675">
    <property type="protein sequence ID" value="RIB16448.1"/>
    <property type="molecule type" value="Genomic_DNA"/>
</dbReference>
<keyword evidence="3" id="KW-1185">Reference proteome</keyword>